<dbReference type="SMART" id="SM00184">
    <property type="entry name" value="RING"/>
    <property type="match status" value="1"/>
</dbReference>
<dbReference type="GO" id="GO:0008270">
    <property type="term" value="F:zinc ion binding"/>
    <property type="evidence" value="ECO:0007669"/>
    <property type="project" value="UniProtKB-KW"/>
</dbReference>
<dbReference type="PROSITE" id="PS00518">
    <property type="entry name" value="ZF_RING_1"/>
    <property type="match status" value="1"/>
</dbReference>
<dbReference type="Gene3D" id="3.30.1370.10">
    <property type="entry name" value="K Homology domain, type 1"/>
    <property type="match status" value="1"/>
</dbReference>
<evidence type="ECO:0000256" key="1">
    <source>
        <dbReference type="ARBA" id="ARBA00022723"/>
    </source>
</evidence>
<evidence type="ECO:0000256" key="4">
    <source>
        <dbReference type="PROSITE-ProRule" id="PRU00175"/>
    </source>
</evidence>
<evidence type="ECO:0000256" key="5">
    <source>
        <dbReference type="SAM" id="Coils"/>
    </source>
</evidence>
<dbReference type="InterPro" id="IPR036612">
    <property type="entry name" value="KH_dom_type_1_sf"/>
</dbReference>
<feature type="coiled-coil region" evidence="5">
    <location>
        <begin position="371"/>
        <end position="417"/>
    </location>
</feature>
<dbReference type="EMBL" id="CAJEWN010000843">
    <property type="protein sequence ID" value="CAD2190940.1"/>
    <property type="molecule type" value="Genomic_DNA"/>
</dbReference>
<evidence type="ECO:0000259" key="7">
    <source>
        <dbReference type="PROSITE" id="PS50089"/>
    </source>
</evidence>
<protein>
    <recommendedName>
        <fullName evidence="7">RING-type domain-containing protein</fullName>
    </recommendedName>
</protein>
<accession>A0A6V7WVA4</accession>
<dbReference type="PROSITE" id="PS50089">
    <property type="entry name" value="ZF_RING_2"/>
    <property type="match status" value="1"/>
</dbReference>
<proteinExistence type="predicted"/>
<evidence type="ECO:0000256" key="2">
    <source>
        <dbReference type="ARBA" id="ARBA00022771"/>
    </source>
</evidence>
<keyword evidence="1" id="KW-0479">Metal-binding</keyword>
<keyword evidence="3" id="KW-0862">Zinc</keyword>
<feature type="domain" description="RING-type" evidence="7">
    <location>
        <begin position="422"/>
        <end position="465"/>
    </location>
</feature>
<gene>
    <name evidence="8" type="ORF">MENT_LOCUS43760</name>
</gene>
<dbReference type="InterPro" id="IPR001841">
    <property type="entry name" value="Znf_RING"/>
</dbReference>
<feature type="coiled-coil region" evidence="5">
    <location>
        <begin position="4"/>
        <end position="238"/>
    </location>
</feature>
<dbReference type="CDD" id="cd16449">
    <property type="entry name" value="RING-HC"/>
    <property type="match status" value="1"/>
</dbReference>
<dbReference type="AlphaFoldDB" id="A0A6V7WVA4"/>
<evidence type="ECO:0000256" key="3">
    <source>
        <dbReference type="ARBA" id="ARBA00022833"/>
    </source>
</evidence>
<dbReference type="InterPro" id="IPR017907">
    <property type="entry name" value="Znf_RING_CS"/>
</dbReference>
<evidence type="ECO:0000313" key="8">
    <source>
        <dbReference type="EMBL" id="CAD2190940.1"/>
    </source>
</evidence>
<keyword evidence="5" id="KW-0175">Coiled coil</keyword>
<evidence type="ECO:0000313" key="9">
    <source>
        <dbReference type="Proteomes" id="UP000580250"/>
    </source>
</evidence>
<sequence>MKLLKEIKEKEKEINNSDEMLKEELVNLKIENENLKKMKEESDKKLDEKCEENIKLKEENYNFARESEKNKFLIKQLENEKLKNLNEYEGEIEKIQSKVEELEKEKKYALDLYTNLEMKFEDFKNELNSENVNLKADNDRLKIQVMEQSREEGLTSLKLSTENKKVQSENDQLKEKLKNYESELHEYSVKHEGLKKSIDELNNQITSMNELTEYSVKHEGLKKSIDELNNQITSMNELAKIKIQSKVEEQEKEKKCAFNQENVKLNEELENDASTSLNQQIIKKIKLFVPPHCRDTFPGRFLGPGGRTQKELELSCRCKLFLAGKGVKHSKSEEEMHVLISPIYHINTSDLGKAQKEIMELFKLKRMDPVREAQLTELARIKQKLEEEKVAESERIEQERREEIKKCQEKKDKEEVEDAFTCLVCKQRFGKKHRIPVLFTCSHTFCAICAPRMKEENLFTCPKCRKISLGNILDNKNYQLIEAMEAMKMYEDDDPPTPPPTPRICGRLPPRDIPTIRQ</sequence>
<dbReference type="InterPro" id="IPR013083">
    <property type="entry name" value="Znf_RING/FYVE/PHD"/>
</dbReference>
<dbReference type="GO" id="GO:0003723">
    <property type="term" value="F:RNA binding"/>
    <property type="evidence" value="ECO:0007669"/>
    <property type="project" value="InterPro"/>
</dbReference>
<dbReference type="SUPFAM" id="SSF54791">
    <property type="entry name" value="Eukaryotic type KH-domain (KH-domain type I)"/>
    <property type="match status" value="1"/>
</dbReference>
<dbReference type="SUPFAM" id="SSF57850">
    <property type="entry name" value="RING/U-box"/>
    <property type="match status" value="1"/>
</dbReference>
<comment type="caution">
    <text evidence="8">The sequence shown here is derived from an EMBL/GenBank/DDBJ whole genome shotgun (WGS) entry which is preliminary data.</text>
</comment>
<dbReference type="Proteomes" id="UP000580250">
    <property type="component" value="Unassembled WGS sequence"/>
</dbReference>
<organism evidence="8 9">
    <name type="scientific">Meloidogyne enterolobii</name>
    <name type="common">Root-knot nematode worm</name>
    <name type="synonym">Meloidogyne mayaguensis</name>
    <dbReference type="NCBI Taxonomy" id="390850"/>
    <lineage>
        <taxon>Eukaryota</taxon>
        <taxon>Metazoa</taxon>
        <taxon>Ecdysozoa</taxon>
        <taxon>Nematoda</taxon>
        <taxon>Chromadorea</taxon>
        <taxon>Rhabditida</taxon>
        <taxon>Tylenchina</taxon>
        <taxon>Tylenchomorpha</taxon>
        <taxon>Tylenchoidea</taxon>
        <taxon>Meloidogynidae</taxon>
        <taxon>Meloidogyninae</taxon>
        <taxon>Meloidogyne</taxon>
    </lineage>
</organism>
<keyword evidence="2 4" id="KW-0863">Zinc-finger</keyword>
<feature type="region of interest" description="Disordered" evidence="6">
    <location>
        <begin position="491"/>
        <end position="518"/>
    </location>
</feature>
<name>A0A6V7WVA4_MELEN</name>
<dbReference type="Gene3D" id="3.30.40.10">
    <property type="entry name" value="Zinc/RING finger domain, C3HC4 (zinc finger)"/>
    <property type="match status" value="1"/>
</dbReference>
<reference evidence="8 9" key="1">
    <citation type="submission" date="2020-08" db="EMBL/GenBank/DDBJ databases">
        <authorList>
            <person name="Koutsovoulos G."/>
            <person name="Danchin GJ E."/>
        </authorList>
    </citation>
    <scope>NUCLEOTIDE SEQUENCE [LARGE SCALE GENOMIC DNA]</scope>
</reference>
<evidence type="ECO:0000256" key="6">
    <source>
        <dbReference type="SAM" id="MobiDB-lite"/>
    </source>
</evidence>